<accession>A0ABR3LG39</accession>
<dbReference type="Proteomes" id="UP001558613">
    <property type="component" value="Unassembled WGS sequence"/>
</dbReference>
<dbReference type="EMBL" id="JAYMGO010000022">
    <property type="protein sequence ID" value="KAL1250659.1"/>
    <property type="molecule type" value="Genomic_DNA"/>
</dbReference>
<protein>
    <submittedName>
        <fullName evidence="1">Uncharacterized protein</fullName>
    </submittedName>
</protein>
<evidence type="ECO:0000313" key="2">
    <source>
        <dbReference type="Proteomes" id="UP001558613"/>
    </source>
</evidence>
<gene>
    <name evidence="1" type="ORF">QQF64_018455</name>
</gene>
<reference evidence="1 2" key="1">
    <citation type="submission" date="2023-09" db="EMBL/GenBank/DDBJ databases">
        <authorList>
            <person name="Wang M."/>
        </authorList>
    </citation>
    <scope>NUCLEOTIDE SEQUENCE [LARGE SCALE GENOMIC DNA]</scope>
    <source>
        <strain evidence="1">GT-2023</strain>
        <tissue evidence="1">Liver</tissue>
    </source>
</reference>
<sequence length="115" mass="12439">MASSKDTSPLPDPHILASGAKLNQIHPKPLLAHILTGMSKMELIHSQFGPVPRGSPISYHYPLTAADVPVIDFPNLPVPDYSQNVLSGQKYVNQESLQAGSGKFVMWLGNQLASH</sequence>
<proteinExistence type="predicted"/>
<evidence type="ECO:0000313" key="1">
    <source>
        <dbReference type="EMBL" id="KAL1250659.1"/>
    </source>
</evidence>
<keyword evidence="2" id="KW-1185">Reference proteome</keyword>
<organism evidence="1 2">
    <name type="scientific">Cirrhinus molitorella</name>
    <name type="common">mud carp</name>
    <dbReference type="NCBI Taxonomy" id="172907"/>
    <lineage>
        <taxon>Eukaryota</taxon>
        <taxon>Metazoa</taxon>
        <taxon>Chordata</taxon>
        <taxon>Craniata</taxon>
        <taxon>Vertebrata</taxon>
        <taxon>Euteleostomi</taxon>
        <taxon>Actinopterygii</taxon>
        <taxon>Neopterygii</taxon>
        <taxon>Teleostei</taxon>
        <taxon>Ostariophysi</taxon>
        <taxon>Cypriniformes</taxon>
        <taxon>Cyprinidae</taxon>
        <taxon>Labeoninae</taxon>
        <taxon>Labeonini</taxon>
        <taxon>Cirrhinus</taxon>
    </lineage>
</organism>
<comment type="caution">
    <text evidence="1">The sequence shown here is derived from an EMBL/GenBank/DDBJ whole genome shotgun (WGS) entry which is preliminary data.</text>
</comment>
<name>A0ABR3LG39_9TELE</name>